<evidence type="ECO:0000313" key="1">
    <source>
        <dbReference type="EMBL" id="KFD61125.1"/>
    </source>
</evidence>
<gene>
    <name evidence="1" type="ORF">M514_26668</name>
</gene>
<proteinExistence type="predicted"/>
<organism evidence="1">
    <name type="scientific">Trichuris suis</name>
    <name type="common">pig whipworm</name>
    <dbReference type="NCBI Taxonomy" id="68888"/>
    <lineage>
        <taxon>Eukaryota</taxon>
        <taxon>Metazoa</taxon>
        <taxon>Ecdysozoa</taxon>
        <taxon>Nematoda</taxon>
        <taxon>Enoplea</taxon>
        <taxon>Dorylaimia</taxon>
        <taxon>Trichinellida</taxon>
        <taxon>Trichuridae</taxon>
        <taxon>Trichuris</taxon>
    </lineage>
</organism>
<accession>A0A085MV79</accession>
<dbReference type="PANTHER" id="PTHR47331">
    <property type="entry name" value="PHD-TYPE DOMAIN-CONTAINING PROTEIN"/>
    <property type="match status" value="1"/>
</dbReference>
<dbReference type="EMBL" id="KL367634">
    <property type="protein sequence ID" value="KFD61125.1"/>
    <property type="molecule type" value="Genomic_DNA"/>
</dbReference>
<dbReference type="Pfam" id="PF05380">
    <property type="entry name" value="Peptidase_A17"/>
    <property type="match status" value="1"/>
</dbReference>
<protein>
    <submittedName>
        <fullName evidence="1">Uncharacterized protein</fullName>
    </submittedName>
</protein>
<sequence length="110" mass="12362">MSVSDEARKLTKTGGFDLEKWTSNFPEAVAPFSDEKKRNHPNVVMTPGIAQQVKGDTLLLCELRTDQTLLDTKRSILKCAAWIFDPLGFAAPFTVVARILLEILWKEKVD</sequence>
<name>A0A085MV79_9BILA</name>
<reference evidence="1" key="1">
    <citation type="journal article" date="2014" name="Nat. Genet.">
        <title>Genome and transcriptome of the porcine whipworm Trichuris suis.</title>
        <authorList>
            <person name="Jex A.R."/>
            <person name="Nejsum P."/>
            <person name="Schwarz E.M."/>
            <person name="Hu L."/>
            <person name="Young N.D."/>
            <person name="Hall R.S."/>
            <person name="Korhonen P.K."/>
            <person name="Liao S."/>
            <person name="Thamsborg S."/>
            <person name="Xia J."/>
            <person name="Xu P."/>
            <person name="Wang S."/>
            <person name="Scheerlinck J.P."/>
            <person name="Hofmann A."/>
            <person name="Sternberg P.W."/>
            <person name="Wang J."/>
            <person name="Gasser R.B."/>
        </authorList>
    </citation>
    <scope>NUCLEOTIDE SEQUENCE [LARGE SCALE GENOMIC DNA]</scope>
    <source>
        <strain evidence="1">DCEP-RM93F</strain>
    </source>
</reference>
<dbReference type="AlphaFoldDB" id="A0A085MV79"/>
<dbReference type="Proteomes" id="UP000030758">
    <property type="component" value="Unassembled WGS sequence"/>
</dbReference>
<dbReference type="InterPro" id="IPR008042">
    <property type="entry name" value="Retrotrans_Pao"/>
</dbReference>